<dbReference type="PROSITE" id="PS50106">
    <property type="entry name" value="PDZ"/>
    <property type="match status" value="1"/>
</dbReference>
<name>A0A812BB97_ACAPH</name>
<dbReference type="InterPro" id="IPR001478">
    <property type="entry name" value="PDZ"/>
</dbReference>
<dbReference type="SUPFAM" id="SSF50156">
    <property type="entry name" value="PDZ domain-like"/>
    <property type="match status" value="1"/>
</dbReference>
<feature type="compositionally biased region" description="Acidic residues" evidence="1">
    <location>
        <begin position="37"/>
        <end position="47"/>
    </location>
</feature>
<dbReference type="InterPro" id="IPR011993">
    <property type="entry name" value="PH-like_dom_sf"/>
</dbReference>
<dbReference type="Gene3D" id="2.30.42.10">
    <property type="match status" value="1"/>
</dbReference>
<dbReference type="Pfam" id="PF17820">
    <property type="entry name" value="PDZ_6"/>
    <property type="match status" value="1"/>
</dbReference>
<evidence type="ECO:0000259" key="2">
    <source>
        <dbReference type="PROSITE" id="PS50003"/>
    </source>
</evidence>
<dbReference type="InterPro" id="IPR041489">
    <property type="entry name" value="PDZ_6"/>
</dbReference>
<dbReference type="OrthoDB" id="2157866at2759"/>
<organism evidence="4 5">
    <name type="scientific">Acanthosepion pharaonis</name>
    <name type="common">Pharaoh cuttlefish</name>
    <name type="synonym">Sepia pharaonis</name>
    <dbReference type="NCBI Taxonomy" id="158019"/>
    <lineage>
        <taxon>Eukaryota</taxon>
        <taxon>Metazoa</taxon>
        <taxon>Spiralia</taxon>
        <taxon>Lophotrochozoa</taxon>
        <taxon>Mollusca</taxon>
        <taxon>Cephalopoda</taxon>
        <taxon>Coleoidea</taxon>
        <taxon>Decapodiformes</taxon>
        <taxon>Sepiida</taxon>
        <taxon>Sepiina</taxon>
        <taxon>Sepiidae</taxon>
        <taxon>Acanthosepion</taxon>
    </lineage>
</organism>
<evidence type="ECO:0000256" key="1">
    <source>
        <dbReference type="SAM" id="MobiDB-lite"/>
    </source>
</evidence>
<dbReference type="SMART" id="SM00228">
    <property type="entry name" value="PDZ"/>
    <property type="match status" value="1"/>
</dbReference>
<dbReference type="Pfam" id="PF00169">
    <property type="entry name" value="PH"/>
    <property type="match status" value="1"/>
</dbReference>
<proteinExistence type="predicted"/>
<dbReference type="InterPro" id="IPR001849">
    <property type="entry name" value="PH_domain"/>
</dbReference>
<gene>
    <name evidence="4" type="ORF">SPHA_14224</name>
</gene>
<evidence type="ECO:0000259" key="3">
    <source>
        <dbReference type="PROSITE" id="PS50106"/>
    </source>
</evidence>
<dbReference type="Proteomes" id="UP000597762">
    <property type="component" value="Unassembled WGS sequence"/>
</dbReference>
<dbReference type="PANTHER" id="PTHR47644">
    <property type="entry name" value="AGAP008221-PA"/>
    <property type="match status" value="1"/>
</dbReference>
<protein>
    <submittedName>
        <fullName evidence="4">Uncharacterized protein</fullName>
    </submittedName>
</protein>
<dbReference type="EMBL" id="CAHIKZ030000486">
    <property type="protein sequence ID" value="CAE1176616.1"/>
    <property type="molecule type" value="Genomic_DNA"/>
</dbReference>
<dbReference type="PANTHER" id="PTHR47644:SF1">
    <property type="entry name" value="PDZ DOMAIN-CONTAINING PROTEIN"/>
    <property type="match status" value="1"/>
</dbReference>
<evidence type="ECO:0000313" key="5">
    <source>
        <dbReference type="Proteomes" id="UP000597762"/>
    </source>
</evidence>
<dbReference type="SUPFAM" id="SSF50729">
    <property type="entry name" value="PH domain-like"/>
    <property type="match status" value="1"/>
</dbReference>
<accession>A0A812BB97</accession>
<sequence>MEEEPKPNYLIQGGMSLRRGGRRANKHLMNGRGTVDYSDEDSSDEDSGIYAESTRNSAWICVTDEGTLPRRTASPAKHLPSICDVEDVEESSTECPSASKPDDNEVFTDNKTNDQVPSNHKRTESNATTVSENSFRRQFLHRNKKVVLRKDSQTEYQRFSAKFLECEEVMDLTKDEDDEFGLHILDSHPTIVTSVDPGNPAEKAGIRMGHILVSVNSVNVLESSHEEIIRLIQQSKNSVSLSVGLSNVCYSRDLEAPVMTGYMLKLGNSHLPLLKRAAWRKRWFVLRKDNCMYYYKSEKEDTPLGAFPLANYCISRYLDTNKDYCFKAEKYGSRTYYFMTESREDMNR</sequence>
<dbReference type="AlphaFoldDB" id="A0A812BB97"/>
<feature type="region of interest" description="Disordered" evidence="1">
    <location>
        <begin position="1"/>
        <end position="50"/>
    </location>
</feature>
<feature type="compositionally biased region" description="Polar residues" evidence="1">
    <location>
        <begin position="107"/>
        <end position="118"/>
    </location>
</feature>
<dbReference type="PROSITE" id="PS50003">
    <property type="entry name" value="PH_DOMAIN"/>
    <property type="match status" value="1"/>
</dbReference>
<feature type="domain" description="PH" evidence="2">
    <location>
        <begin position="256"/>
        <end position="348"/>
    </location>
</feature>
<dbReference type="Gene3D" id="2.30.29.30">
    <property type="entry name" value="Pleckstrin-homology domain (PH domain)/Phosphotyrosine-binding domain (PTB)"/>
    <property type="match status" value="1"/>
</dbReference>
<feature type="region of interest" description="Disordered" evidence="1">
    <location>
        <begin position="89"/>
        <end position="129"/>
    </location>
</feature>
<dbReference type="InterPro" id="IPR036034">
    <property type="entry name" value="PDZ_sf"/>
</dbReference>
<evidence type="ECO:0000313" key="4">
    <source>
        <dbReference type="EMBL" id="CAE1176616.1"/>
    </source>
</evidence>
<keyword evidence="5" id="KW-1185">Reference proteome</keyword>
<comment type="caution">
    <text evidence="4">The sequence shown here is derived from an EMBL/GenBank/DDBJ whole genome shotgun (WGS) entry which is preliminary data.</text>
</comment>
<feature type="domain" description="PDZ" evidence="3">
    <location>
        <begin position="169"/>
        <end position="247"/>
    </location>
</feature>
<reference evidence="4" key="1">
    <citation type="submission" date="2021-01" db="EMBL/GenBank/DDBJ databases">
        <authorList>
            <person name="Li R."/>
            <person name="Bekaert M."/>
        </authorList>
    </citation>
    <scope>NUCLEOTIDE SEQUENCE</scope>
    <source>
        <strain evidence="4">Farmed</strain>
    </source>
</reference>
<dbReference type="SMART" id="SM00233">
    <property type="entry name" value="PH"/>
    <property type="match status" value="1"/>
</dbReference>